<evidence type="ECO:0000313" key="2">
    <source>
        <dbReference type="Proteomes" id="UP000282483"/>
    </source>
</evidence>
<reference evidence="1 2" key="1">
    <citation type="submission" date="2017-03" db="EMBL/GenBank/DDBJ databases">
        <title>The genome sequence of Candidatus Rickettsiella viridis.</title>
        <authorList>
            <person name="Nikoh N."/>
            <person name="Tsuchida T."/>
            <person name="Yamaguchi K."/>
            <person name="Maeda T."/>
            <person name="Shigenobu S."/>
            <person name="Fukatsu T."/>
        </authorList>
    </citation>
    <scope>NUCLEOTIDE SEQUENCE [LARGE SCALE GENOMIC DNA]</scope>
    <source>
        <strain evidence="1 2">Ap-RA04</strain>
    </source>
</reference>
<name>A0A2Z5UVG7_9COXI</name>
<accession>A0A2Z5UVG7</accession>
<dbReference type="AlphaFoldDB" id="A0A2Z5UVG7"/>
<organism evidence="1 2">
    <name type="scientific">Candidatus Rickettsiella viridis</name>
    <dbReference type="NCBI Taxonomy" id="676208"/>
    <lineage>
        <taxon>Bacteria</taxon>
        <taxon>Pseudomonadati</taxon>
        <taxon>Pseudomonadota</taxon>
        <taxon>Gammaproteobacteria</taxon>
        <taxon>Legionellales</taxon>
        <taxon>Coxiellaceae</taxon>
        <taxon>Rickettsiella</taxon>
    </lineage>
</organism>
<dbReference type="RefSeq" id="WP_126322459.1">
    <property type="nucleotide sequence ID" value="NZ_AP018005.1"/>
</dbReference>
<sequence length="244" mass="28353">MRAFIKVVGNAPDNAKLFSLKYRIFCDLSKTTYQKTTKLIDAIGDTLTNDLKFEKSNHKELKGKTVLKFNDKILIEGNTAFRAVLHSYLNSKFTTNKEKVYCEFTQLEAEFKSIHQGSQLTKAKVENACNNLDSLADKLTLLELCYKKISETHYFRRHALIDRCFLFMKNPLTMSQRKHIGLLKAKMDDLVNEHLLKIADEPTKKEFKWVLENYFELMHHKDRRVNFNSSPDAQANNLHASLRS</sequence>
<keyword evidence="2" id="KW-1185">Reference proteome</keyword>
<evidence type="ECO:0000313" key="1">
    <source>
        <dbReference type="EMBL" id="BBB14953.1"/>
    </source>
</evidence>
<dbReference type="EMBL" id="AP018005">
    <property type="protein sequence ID" value="BBB14953.1"/>
    <property type="molecule type" value="Genomic_DNA"/>
</dbReference>
<gene>
    <name evidence="1" type="ORF">RVIR1_04400</name>
</gene>
<proteinExistence type="predicted"/>
<dbReference type="Proteomes" id="UP000282483">
    <property type="component" value="Chromosome"/>
</dbReference>
<dbReference type="KEGG" id="rvi:RVIR1_04400"/>
<protein>
    <submittedName>
        <fullName evidence="1">Uncharacterized protein</fullName>
    </submittedName>
</protein>